<evidence type="ECO:0000313" key="1">
    <source>
        <dbReference type="EMBL" id="GGP59964.1"/>
    </source>
</evidence>
<organism evidence="1 2">
    <name type="scientific">Saccharothrix coeruleofusca</name>
    <dbReference type="NCBI Taxonomy" id="33919"/>
    <lineage>
        <taxon>Bacteria</taxon>
        <taxon>Bacillati</taxon>
        <taxon>Actinomycetota</taxon>
        <taxon>Actinomycetes</taxon>
        <taxon>Pseudonocardiales</taxon>
        <taxon>Pseudonocardiaceae</taxon>
        <taxon>Saccharothrix</taxon>
    </lineage>
</organism>
<sequence length="546" mass="59529">MDRTANLAEELLDLMARQSPLSVTLFGLPGYDDLLTDHREEADESARARALAIAERARALPADDDPVTRAVVVQQAESLVDQIDARGVEYTITDSFFAPVGELLTIMPMVQVASARQERDYLARLAAVPEFLRTVAGRHRAGAAAGRTPVAHLVRAAVAHLDRYLAADQDPLAQHAGGAEFGAERDRLLAEAVRPAFAEYRDVLADLVPTGRPEDKAGLCWLPGGDAAYAALARAQTTTRRTPEEVHRTGLEVVAGLAEEYAEIGGRVFGTTDVAEIFQRLRTDPALRWDSEQELLSAARAAVTRAEEAAPRWFGRLPDGRCEVEPVSPADAPGAPTAYYTPPSLDGTRPGTYYANTHRVRERFRYQAETIAFHEAVPGHHFQIALAQQLTDLPVLRRLAPVTAYLEGWGLYCERLADEMGLYSDDVARLGMLAMDSLRAGRLVVDTGLHAHGWSRERGIAYLRENTPVALVEIESEVDRYIAAPGQALAYMVGRLEVQRVRAEAEAALGARFDIRAFHDVVLGGGPLPLAVLDQVVRDWAAGQAA</sequence>
<protein>
    <recommendedName>
        <fullName evidence="3">DUF885 domain-containing protein</fullName>
    </recommendedName>
</protein>
<dbReference type="InterPro" id="IPR010281">
    <property type="entry name" value="DUF885"/>
</dbReference>
<gene>
    <name evidence="1" type="ORF">GCM10010185_35480</name>
</gene>
<dbReference type="Proteomes" id="UP000639606">
    <property type="component" value="Unassembled WGS sequence"/>
</dbReference>
<proteinExistence type="predicted"/>
<evidence type="ECO:0008006" key="3">
    <source>
        <dbReference type="Google" id="ProtNLM"/>
    </source>
</evidence>
<dbReference type="PANTHER" id="PTHR33361">
    <property type="entry name" value="GLR0591 PROTEIN"/>
    <property type="match status" value="1"/>
</dbReference>
<name>A0A918EFC2_9PSEU</name>
<reference evidence="1" key="1">
    <citation type="journal article" date="2014" name="Int. J. Syst. Evol. Microbiol.">
        <title>Complete genome sequence of Corynebacterium casei LMG S-19264T (=DSM 44701T), isolated from a smear-ripened cheese.</title>
        <authorList>
            <consortium name="US DOE Joint Genome Institute (JGI-PGF)"/>
            <person name="Walter F."/>
            <person name="Albersmeier A."/>
            <person name="Kalinowski J."/>
            <person name="Ruckert C."/>
        </authorList>
    </citation>
    <scope>NUCLEOTIDE SEQUENCE</scope>
    <source>
        <strain evidence="1">JCM 3313</strain>
    </source>
</reference>
<dbReference type="AlphaFoldDB" id="A0A918EFC2"/>
<evidence type="ECO:0000313" key="2">
    <source>
        <dbReference type="Proteomes" id="UP000639606"/>
    </source>
</evidence>
<reference evidence="1" key="2">
    <citation type="submission" date="2020-09" db="EMBL/GenBank/DDBJ databases">
        <authorList>
            <person name="Sun Q."/>
            <person name="Ohkuma M."/>
        </authorList>
    </citation>
    <scope>NUCLEOTIDE SEQUENCE</scope>
    <source>
        <strain evidence="1">JCM 3313</strain>
    </source>
</reference>
<accession>A0A918EFC2</accession>
<comment type="caution">
    <text evidence="1">The sequence shown here is derived from an EMBL/GenBank/DDBJ whole genome shotgun (WGS) entry which is preliminary data.</text>
</comment>
<dbReference type="Pfam" id="PF05960">
    <property type="entry name" value="DUF885"/>
    <property type="match status" value="1"/>
</dbReference>
<dbReference type="PANTHER" id="PTHR33361:SF2">
    <property type="entry name" value="DUF885 DOMAIN-CONTAINING PROTEIN"/>
    <property type="match status" value="1"/>
</dbReference>
<dbReference type="EMBL" id="BMRG01000006">
    <property type="protein sequence ID" value="GGP59964.1"/>
    <property type="molecule type" value="Genomic_DNA"/>
</dbReference>
<keyword evidence="2" id="KW-1185">Reference proteome</keyword>
<dbReference type="RefSeq" id="WP_229795854.1">
    <property type="nucleotide sequence ID" value="NZ_BMRG01000006.1"/>
</dbReference>